<dbReference type="PANTHER" id="PTHR30137:SF8">
    <property type="entry name" value="BLR5498 PROTEIN"/>
    <property type="match status" value="1"/>
</dbReference>
<reference evidence="4 5" key="1">
    <citation type="submission" date="2019-07" db="EMBL/GenBank/DDBJ databases">
        <title>Whole genome shotgun sequence of Cellulomonas aerilata NBRC 106308.</title>
        <authorList>
            <person name="Hosoyama A."/>
            <person name="Uohara A."/>
            <person name="Ohji S."/>
            <person name="Ichikawa N."/>
        </authorList>
    </citation>
    <scope>NUCLEOTIDE SEQUENCE [LARGE SCALE GENOMIC DNA]</scope>
    <source>
        <strain evidence="4 5">NBRC 106308</strain>
    </source>
</reference>
<name>A0A512DHA5_9CELL</name>
<dbReference type="Pfam" id="PF00296">
    <property type="entry name" value="Bac_luciferase"/>
    <property type="match status" value="1"/>
</dbReference>
<keyword evidence="1" id="KW-0560">Oxidoreductase</keyword>
<protein>
    <submittedName>
        <fullName evidence="4">Luciferase</fullName>
    </submittedName>
</protein>
<dbReference type="InterPro" id="IPR022290">
    <property type="entry name" value="LLM_Atu2307-like"/>
</dbReference>
<dbReference type="InterPro" id="IPR050766">
    <property type="entry name" value="Bact_Lucif_Oxidored"/>
</dbReference>
<dbReference type="Proteomes" id="UP000321181">
    <property type="component" value="Unassembled WGS sequence"/>
</dbReference>
<comment type="caution">
    <text evidence="4">The sequence shown here is derived from an EMBL/GenBank/DDBJ whole genome shotgun (WGS) entry which is preliminary data.</text>
</comment>
<accession>A0A512DHA5</accession>
<dbReference type="GO" id="GO:0005829">
    <property type="term" value="C:cytosol"/>
    <property type="evidence" value="ECO:0007669"/>
    <property type="project" value="TreeGrafter"/>
</dbReference>
<evidence type="ECO:0000313" key="4">
    <source>
        <dbReference type="EMBL" id="GEO35845.1"/>
    </source>
</evidence>
<dbReference type="NCBIfam" id="TIGR03858">
    <property type="entry name" value="LLM_2I7G"/>
    <property type="match status" value="1"/>
</dbReference>
<dbReference type="Gene3D" id="3.20.20.30">
    <property type="entry name" value="Luciferase-like domain"/>
    <property type="match status" value="1"/>
</dbReference>
<evidence type="ECO:0000313" key="5">
    <source>
        <dbReference type="Proteomes" id="UP000321181"/>
    </source>
</evidence>
<keyword evidence="2" id="KW-0503">Monooxygenase</keyword>
<keyword evidence="5" id="KW-1185">Reference proteome</keyword>
<dbReference type="GO" id="GO:0004497">
    <property type="term" value="F:monooxygenase activity"/>
    <property type="evidence" value="ECO:0007669"/>
    <property type="project" value="UniProtKB-KW"/>
</dbReference>
<evidence type="ECO:0000256" key="2">
    <source>
        <dbReference type="ARBA" id="ARBA00023033"/>
    </source>
</evidence>
<dbReference type="OrthoDB" id="9776438at2"/>
<organism evidence="4 5">
    <name type="scientific">Cellulomonas aerilata</name>
    <dbReference type="NCBI Taxonomy" id="515326"/>
    <lineage>
        <taxon>Bacteria</taxon>
        <taxon>Bacillati</taxon>
        <taxon>Actinomycetota</taxon>
        <taxon>Actinomycetes</taxon>
        <taxon>Micrococcales</taxon>
        <taxon>Cellulomonadaceae</taxon>
        <taxon>Cellulomonas</taxon>
    </lineage>
</organism>
<dbReference type="GO" id="GO:0016705">
    <property type="term" value="F:oxidoreductase activity, acting on paired donors, with incorporation or reduction of molecular oxygen"/>
    <property type="evidence" value="ECO:0007669"/>
    <property type="project" value="InterPro"/>
</dbReference>
<dbReference type="EMBL" id="BJYY01000024">
    <property type="protein sequence ID" value="GEO35845.1"/>
    <property type="molecule type" value="Genomic_DNA"/>
</dbReference>
<proteinExistence type="predicted"/>
<feature type="domain" description="Luciferase-like" evidence="3">
    <location>
        <begin position="1"/>
        <end position="301"/>
    </location>
</feature>
<gene>
    <name evidence="4" type="ORF">CAE01nite_35700</name>
</gene>
<evidence type="ECO:0000259" key="3">
    <source>
        <dbReference type="Pfam" id="PF00296"/>
    </source>
</evidence>
<dbReference type="InterPro" id="IPR011251">
    <property type="entry name" value="Luciferase-like_dom"/>
</dbReference>
<dbReference type="SUPFAM" id="SSF51679">
    <property type="entry name" value="Bacterial luciferase-like"/>
    <property type="match status" value="1"/>
</dbReference>
<dbReference type="PANTHER" id="PTHR30137">
    <property type="entry name" value="LUCIFERASE-LIKE MONOOXYGENASE"/>
    <property type="match status" value="1"/>
</dbReference>
<evidence type="ECO:0000256" key="1">
    <source>
        <dbReference type="ARBA" id="ARBA00023002"/>
    </source>
</evidence>
<dbReference type="InterPro" id="IPR036661">
    <property type="entry name" value="Luciferase-like_sf"/>
</dbReference>
<sequence>MELGVTTFAEAYPDPVTGEPTPHGVRLRRVVEEIECAESVGLDVYGVGEHHRADFAASAPAVVLAAGAARTSRIRLTSAVTVLSSDDPVRVFQDFATLDLLSDGRAEVMAGRGSFIESFPLFGLSLDDYDELFAEKLELLLAIRDHERVTWSGRHRAALHDRGVYPRPESGPLPVWVGVGGNPESVVRAGTLGLPMALAIIGGRPDAFAPLADLHRRAVEQSGHAPVPIAVHAHGYVAATSDRAAQEYYPSYAHAMSVIGRERGWGPMSRPAFDAMRSRLGSLVLGDPETVAAKILLLREWLGIERFMLHISVGTLPHDRVLESIRLLGTEVAPLVRAGTASGGRS</sequence>
<dbReference type="AlphaFoldDB" id="A0A512DHA5"/>